<comment type="caution">
    <text evidence="1">The sequence shown here is derived from an EMBL/GenBank/DDBJ whole genome shotgun (WGS) entry which is preliminary data.</text>
</comment>
<dbReference type="Proteomes" id="UP000288168">
    <property type="component" value="Unassembled WGS sequence"/>
</dbReference>
<accession>A0A428PVM1</accession>
<name>A0A428PVM1_9HYPO</name>
<evidence type="ECO:0000313" key="2">
    <source>
        <dbReference type="Proteomes" id="UP000288168"/>
    </source>
</evidence>
<dbReference type="EMBL" id="NKCI01000085">
    <property type="protein sequence ID" value="RSL57058.1"/>
    <property type="molecule type" value="Genomic_DNA"/>
</dbReference>
<sequence length="129" mass="14848">MTEAGTSPLLPLPFIPLPELAETLRRPRELAEAGTRTARLDSPARCYFYFLDNGLGISLDQVNLDNHPFSRFQWTRTVFRSTPLSSPYRLSWASLRFAIGRLFSLDNHDLTRGWFSFVTDDTRSQLQPR</sequence>
<protein>
    <submittedName>
        <fullName evidence="1">Uncharacterized protein</fullName>
    </submittedName>
</protein>
<gene>
    <name evidence="1" type="ORF">CEP54_008470</name>
</gene>
<dbReference type="AlphaFoldDB" id="A0A428PVM1"/>
<reference evidence="1 2" key="1">
    <citation type="submission" date="2017-06" db="EMBL/GenBank/DDBJ databases">
        <title>Comparative genomic analysis of Ambrosia Fusariam Clade fungi.</title>
        <authorList>
            <person name="Stajich J.E."/>
            <person name="Carrillo J."/>
            <person name="Kijimoto T."/>
            <person name="Eskalen A."/>
            <person name="O'Donnell K."/>
            <person name="Kasson M."/>
        </authorList>
    </citation>
    <scope>NUCLEOTIDE SEQUENCE [LARGE SCALE GENOMIC DNA]</scope>
    <source>
        <strain evidence="1 2">NRRL62584</strain>
    </source>
</reference>
<evidence type="ECO:0000313" key="1">
    <source>
        <dbReference type="EMBL" id="RSL57058.1"/>
    </source>
</evidence>
<proteinExistence type="predicted"/>
<organism evidence="1 2">
    <name type="scientific">Fusarium duplospermum</name>
    <dbReference type="NCBI Taxonomy" id="1325734"/>
    <lineage>
        <taxon>Eukaryota</taxon>
        <taxon>Fungi</taxon>
        <taxon>Dikarya</taxon>
        <taxon>Ascomycota</taxon>
        <taxon>Pezizomycotina</taxon>
        <taxon>Sordariomycetes</taxon>
        <taxon>Hypocreomycetidae</taxon>
        <taxon>Hypocreales</taxon>
        <taxon>Nectriaceae</taxon>
        <taxon>Fusarium</taxon>
        <taxon>Fusarium solani species complex</taxon>
    </lineage>
</organism>
<keyword evidence="2" id="KW-1185">Reference proteome</keyword>
<dbReference type="OrthoDB" id="10512636at2759"/>